<dbReference type="Proteomes" id="UP000094527">
    <property type="component" value="Unassembled WGS sequence"/>
</dbReference>
<keyword evidence="1" id="KW-0238">DNA-binding</keyword>
<dbReference type="OrthoDB" id="6599971at2759"/>
<dbReference type="Pfam" id="PF25273">
    <property type="entry name" value="DUF7869"/>
    <property type="match status" value="1"/>
</dbReference>
<dbReference type="STRING" id="48709.A0A1D2MW94"/>
<evidence type="ECO:0000313" key="4">
    <source>
        <dbReference type="EMBL" id="ODM97330.1"/>
    </source>
</evidence>
<evidence type="ECO:0000256" key="2">
    <source>
        <dbReference type="ARBA" id="ARBA00023172"/>
    </source>
</evidence>
<evidence type="ECO:0000259" key="3">
    <source>
        <dbReference type="PROSITE" id="PS51898"/>
    </source>
</evidence>
<evidence type="ECO:0000256" key="1">
    <source>
        <dbReference type="ARBA" id="ARBA00023125"/>
    </source>
</evidence>
<dbReference type="Pfam" id="PF00589">
    <property type="entry name" value="Phage_integrase"/>
    <property type="match status" value="1"/>
</dbReference>
<dbReference type="Gene3D" id="1.10.443.10">
    <property type="entry name" value="Intergrase catalytic core"/>
    <property type="match status" value="1"/>
</dbReference>
<evidence type="ECO:0000313" key="5">
    <source>
        <dbReference type="Proteomes" id="UP000094527"/>
    </source>
</evidence>
<dbReference type="PANTHER" id="PTHR35617:SF3">
    <property type="entry name" value="CORE-BINDING (CB) DOMAIN-CONTAINING PROTEIN"/>
    <property type="match status" value="1"/>
</dbReference>
<gene>
    <name evidence="4" type="ORF">Ocin01_09336</name>
</gene>
<dbReference type="PROSITE" id="PS51898">
    <property type="entry name" value="TYR_RECOMBINASE"/>
    <property type="match status" value="1"/>
</dbReference>
<comment type="caution">
    <text evidence="4">The sequence shown here is derived from an EMBL/GenBank/DDBJ whole genome shotgun (WGS) entry which is preliminary data.</text>
</comment>
<sequence>KILHASCSSGTWKQYQSVYNSFTKFCESVNQNPLQPNIETILQYLTHLFDTGKGYISINSARSALSTLLGPVEGNTIGNNPIVVRFLKGVSRLRPPTPKYKTTWDSDIVLNFIDKSESNENLSLTQLTLKLVALMLLCSGHRIQTLNNIKLHEIKENGDELVINIENRLKTSKAGVGTTIRFRLFHNRKLCVVTCLKYYIEKTKALRQSEYLLVQCKAPHQRASCQTISRWAKETLILAGVNTEIFSAHSYRHASTSKAAQLGVSLDTIYKSAGWSEHSRVFQKFYNRPMCSETGYSNAILTRKPLEVGSVATSGDNSLYTSNVNLTVSLTKMELNNGAFISAAKFVSMNIQRKRPIHVNDWRDVKAKTLRNSGQPYQSRDGTHRDGKHLPSNDKVCGGRCDLDGCKVDGETKSTLFTKYYEMANLELQHTYLASNMQRFQQGNRNRCRYFLPVGGERFECCQKTFLNVYRVTARVIDTLNRKMLGGDICIRDGRGKHHNRPRKNSQELKQEMLEHIQSYPTYETHYARESHGPVYLSSELSVTKMFQQFCAERPANPEYLKKMGLYSNIFRKTGLKIGQPKSDTCKTCDLIRVKLSTARIDDKAPIEAEQQLHHSRAEAAYAALREDAQRSRDNPAYVTICVDMEQTLFSPKLTHGEMFYLRQFASINYCIYYAATETANMIFWNETDAHRGVDEVASVIIKSLLDKFRQLEPGQERTLVCWSDRCKGQTNNWPFVCSLLYLVSRNIFTRVEQKFLVSGHSFLPCDRLFGLIELRKQDCKVIIPDEWCDVILSAQPSKPFQVTRVVQENIWNVKQAFDAIKKPQNLKVTEMAWLRFDCHSPEEICIRSNHTENAEWISHAFSAPYQVGVRHARRIRFSLAAMNDIRLERKYFVPIPLSHEKLSDIRKMIPYLEGEGKAFFLNLVAENDEDGDRDAIFDEV</sequence>
<reference evidence="4 5" key="1">
    <citation type="journal article" date="2016" name="Genome Biol. Evol.">
        <title>Gene Family Evolution Reflects Adaptation to Soil Environmental Stressors in the Genome of the Collembolan Orchesella cincta.</title>
        <authorList>
            <person name="Faddeeva-Vakhrusheva A."/>
            <person name="Derks M.F."/>
            <person name="Anvar S.Y."/>
            <person name="Agamennone V."/>
            <person name="Suring W."/>
            <person name="Smit S."/>
            <person name="van Straalen N.M."/>
            <person name="Roelofs D."/>
        </authorList>
    </citation>
    <scope>NUCLEOTIDE SEQUENCE [LARGE SCALE GENOMIC DNA]</scope>
    <source>
        <tissue evidence="4">Mixed pool</tissue>
    </source>
</reference>
<dbReference type="GO" id="GO:0006310">
    <property type="term" value="P:DNA recombination"/>
    <property type="evidence" value="ECO:0007669"/>
    <property type="project" value="UniProtKB-KW"/>
</dbReference>
<name>A0A1D2MW94_ORCCI</name>
<dbReference type="GO" id="GO:0003677">
    <property type="term" value="F:DNA binding"/>
    <property type="evidence" value="ECO:0007669"/>
    <property type="project" value="UniProtKB-KW"/>
</dbReference>
<keyword evidence="2" id="KW-0233">DNA recombination</keyword>
<dbReference type="Gene3D" id="1.10.150.130">
    <property type="match status" value="1"/>
</dbReference>
<dbReference type="EMBL" id="LJIJ01000454">
    <property type="protein sequence ID" value="ODM97330.1"/>
    <property type="molecule type" value="Genomic_DNA"/>
</dbReference>
<dbReference type="SUPFAM" id="SSF47823">
    <property type="entry name" value="lambda integrase-like, N-terminal domain"/>
    <property type="match status" value="1"/>
</dbReference>
<protein>
    <submittedName>
        <fullName evidence="4">Integrase/recombinase xerD</fullName>
    </submittedName>
</protein>
<dbReference type="PANTHER" id="PTHR35617">
    <property type="entry name" value="PHAGE_INTEGRASE DOMAIN-CONTAINING PROTEIN"/>
    <property type="match status" value="1"/>
</dbReference>
<dbReference type="InterPro" id="IPR013762">
    <property type="entry name" value="Integrase-like_cat_sf"/>
</dbReference>
<dbReference type="InterPro" id="IPR011010">
    <property type="entry name" value="DNA_brk_join_enz"/>
</dbReference>
<dbReference type="InterPro" id="IPR010998">
    <property type="entry name" value="Integrase_recombinase_N"/>
</dbReference>
<proteinExistence type="predicted"/>
<organism evidence="4 5">
    <name type="scientific">Orchesella cincta</name>
    <name type="common">Springtail</name>
    <name type="synonym">Podura cincta</name>
    <dbReference type="NCBI Taxonomy" id="48709"/>
    <lineage>
        <taxon>Eukaryota</taxon>
        <taxon>Metazoa</taxon>
        <taxon>Ecdysozoa</taxon>
        <taxon>Arthropoda</taxon>
        <taxon>Hexapoda</taxon>
        <taxon>Collembola</taxon>
        <taxon>Entomobryomorpha</taxon>
        <taxon>Entomobryoidea</taxon>
        <taxon>Orchesellidae</taxon>
        <taxon>Orchesellinae</taxon>
        <taxon>Orchesella</taxon>
    </lineage>
</organism>
<feature type="domain" description="Tyr recombinase" evidence="3">
    <location>
        <begin position="99"/>
        <end position="301"/>
    </location>
</feature>
<dbReference type="SUPFAM" id="SSF56349">
    <property type="entry name" value="DNA breaking-rejoining enzymes"/>
    <property type="match status" value="1"/>
</dbReference>
<dbReference type="InterPro" id="IPR002104">
    <property type="entry name" value="Integrase_catalytic"/>
</dbReference>
<accession>A0A1D2MW94</accession>
<feature type="non-terminal residue" evidence="4">
    <location>
        <position position="1"/>
    </location>
</feature>
<keyword evidence="5" id="KW-1185">Reference proteome</keyword>
<dbReference type="InterPro" id="IPR057191">
    <property type="entry name" value="DUF7869"/>
</dbReference>
<dbReference type="GO" id="GO:0015074">
    <property type="term" value="P:DNA integration"/>
    <property type="evidence" value="ECO:0007669"/>
    <property type="project" value="InterPro"/>
</dbReference>
<dbReference type="AlphaFoldDB" id="A0A1D2MW94"/>